<evidence type="ECO:0000256" key="7">
    <source>
        <dbReference type="RuleBase" id="RU003346"/>
    </source>
</evidence>
<dbReference type="GO" id="GO:0005351">
    <property type="term" value="F:carbohydrate:proton symporter activity"/>
    <property type="evidence" value="ECO:0007669"/>
    <property type="project" value="TreeGrafter"/>
</dbReference>
<proteinExistence type="inferred from homology"/>
<dbReference type="STRING" id="69771.A0A1V6P0I0"/>
<dbReference type="AlphaFoldDB" id="A0A1V6P0I0"/>
<feature type="transmembrane region" description="Helical" evidence="8">
    <location>
        <begin position="336"/>
        <end position="353"/>
    </location>
</feature>
<keyword evidence="4 8" id="KW-0812">Transmembrane</keyword>
<evidence type="ECO:0000256" key="3">
    <source>
        <dbReference type="ARBA" id="ARBA00022448"/>
    </source>
</evidence>
<evidence type="ECO:0000256" key="8">
    <source>
        <dbReference type="SAM" id="Phobius"/>
    </source>
</evidence>
<dbReference type="InterPro" id="IPR005828">
    <property type="entry name" value="MFS_sugar_transport-like"/>
</dbReference>
<dbReference type="PROSITE" id="PS50850">
    <property type="entry name" value="MFS"/>
    <property type="match status" value="1"/>
</dbReference>
<feature type="transmembrane region" description="Helical" evidence="8">
    <location>
        <begin position="365"/>
        <end position="384"/>
    </location>
</feature>
<feature type="transmembrane region" description="Helical" evidence="8">
    <location>
        <begin position="145"/>
        <end position="164"/>
    </location>
</feature>
<dbReference type="InterPro" id="IPR020846">
    <property type="entry name" value="MFS_dom"/>
</dbReference>
<comment type="subcellular location">
    <subcellularLocation>
        <location evidence="1">Membrane</location>
        <topology evidence="1">Multi-pass membrane protein</topology>
    </subcellularLocation>
</comment>
<evidence type="ECO:0000256" key="2">
    <source>
        <dbReference type="ARBA" id="ARBA00010992"/>
    </source>
</evidence>
<feature type="transmembrane region" description="Helical" evidence="8">
    <location>
        <begin position="12"/>
        <end position="39"/>
    </location>
</feature>
<evidence type="ECO:0000259" key="9">
    <source>
        <dbReference type="PROSITE" id="PS50850"/>
    </source>
</evidence>
<dbReference type="PRINTS" id="PR00171">
    <property type="entry name" value="SUGRTRNSPORT"/>
</dbReference>
<dbReference type="Gene3D" id="1.20.1250.20">
    <property type="entry name" value="MFS general substrate transporter like domains"/>
    <property type="match status" value="1"/>
</dbReference>
<sequence>MARLNGTRLGAFRAYFFGFFICTAGFLFGYDTGIVGGILEFKSYMDDFGYTDKTTVDAVMVSLQNVGAFFSALCIFPISERFGRKKTVQVAMTIFCIGVILQVVPSHSLVCFYIGRFVSGLGLGSGTAVVPTYNAEMAPKEIRGMLGSGVQLLFALGVMISYWIDYAVERTISSTSSSQWQIPVGLQLVPASVLAMGLFTQPESVRWLAKKGRFDEAWASLTWMRASDGPEVKAEFNEMRVGLAEEIRATEGLKKRELLEPANRYRLTLGFFMFCGQQCTGMTALAYFGPQFFKLIVGNDSSRSLLITGLFGAEKFIAVFIYIFFFSESWGRKPTLWITALIMSMLFVIVTVVNNTTPKPDKSPTPAGIATVALIFLTNFVYQFGWGPLPWPYTAEIFPSRIREIGSSVSVCSQWLFNFLFSLVTPYMQKSWGSYVFLFYAVLDFVMAVLVWFFVKETRGRSLEEMETIFNSKAAFDVEVARHDGIEPDKISALEVPYKKDSWNKSLDPSD</sequence>
<feature type="transmembrane region" description="Helical" evidence="8">
    <location>
        <begin position="434"/>
        <end position="455"/>
    </location>
</feature>
<dbReference type="EMBL" id="MDYL01000024">
    <property type="protein sequence ID" value="OQD70327.1"/>
    <property type="molecule type" value="Genomic_DNA"/>
</dbReference>
<dbReference type="InterPro" id="IPR005829">
    <property type="entry name" value="Sugar_transporter_CS"/>
</dbReference>
<feature type="transmembrane region" description="Helical" evidence="8">
    <location>
        <begin position="305"/>
        <end position="324"/>
    </location>
</feature>
<accession>A0A1V6P0I0</accession>
<dbReference type="PANTHER" id="PTHR48022:SF25">
    <property type="entry name" value="QUINATE TRANSPORTER, PUTATIVE (AFU_ORTHOLOGUE AFUA_5G12950)-RELATED"/>
    <property type="match status" value="1"/>
</dbReference>
<dbReference type="PANTHER" id="PTHR48022">
    <property type="entry name" value="PLASTIDIC GLUCOSE TRANSPORTER 4"/>
    <property type="match status" value="1"/>
</dbReference>
<protein>
    <recommendedName>
        <fullName evidence="9">Major facilitator superfamily (MFS) profile domain-containing protein</fullName>
    </recommendedName>
</protein>
<keyword evidence="11" id="KW-1185">Reference proteome</keyword>
<dbReference type="Proteomes" id="UP000191522">
    <property type="component" value="Unassembled WGS sequence"/>
</dbReference>
<gene>
    <name evidence="10" type="ORF">PENDEC_c024G04417</name>
</gene>
<dbReference type="PROSITE" id="PS00217">
    <property type="entry name" value="SUGAR_TRANSPORT_2"/>
    <property type="match status" value="1"/>
</dbReference>
<dbReference type="GO" id="GO:0016020">
    <property type="term" value="C:membrane"/>
    <property type="evidence" value="ECO:0007669"/>
    <property type="project" value="UniProtKB-SubCell"/>
</dbReference>
<keyword evidence="6 8" id="KW-0472">Membrane</keyword>
<evidence type="ECO:0000313" key="11">
    <source>
        <dbReference type="Proteomes" id="UP000191522"/>
    </source>
</evidence>
<dbReference type="OrthoDB" id="6612291at2759"/>
<dbReference type="InterPro" id="IPR036259">
    <property type="entry name" value="MFS_trans_sf"/>
</dbReference>
<organism evidence="10 11">
    <name type="scientific">Penicillium decumbens</name>
    <dbReference type="NCBI Taxonomy" id="69771"/>
    <lineage>
        <taxon>Eukaryota</taxon>
        <taxon>Fungi</taxon>
        <taxon>Dikarya</taxon>
        <taxon>Ascomycota</taxon>
        <taxon>Pezizomycotina</taxon>
        <taxon>Eurotiomycetes</taxon>
        <taxon>Eurotiomycetidae</taxon>
        <taxon>Eurotiales</taxon>
        <taxon>Aspergillaceae</taxon>
        <taxon>Penicillium</taxon>
    </lineage>
</organism>
<feature type="transmembrane region" description="Helical" evidence="8">
    <location>
        <begin position="59"/>
        <end position="78"/>
    </location>
</feature>
<dbReference type="PROSITE" id="PS00216">
    <property type="entry name" value="SUGAR_TRANSPORT_1"/>
    <property type="match status" value="2"/>
</dbReference>
<feature type="transmembrane region" description="Helical" evidence="8">
    <location>
        <begin position="90"/>
        <end position="107"/>
    </location>
</feature>
<dbReference type="OMA" id="QKESIRW"/>
<comment type="similarity">
    <text evidence="2 7">Belongs to the major facilitator superfamily. Sugar transporter (TC 2.A.1.1) family.</text>
</comment>
<comment type="caution">
    <text evidence="10">The sequence shown here is derived from an EMBL/GenBank/DDBJ whole genome shotgun (WGS) entry which is preliminary data.</text>
</comment>
<name>A0A1V6P0I0_PENDC</name>
<dbReference type="NCBIfam" id="TIGR00879">
    <property type="entry name" value="SP"/>
    <property type="match status" value="1"/>
</dbReference>
<dbReference type="InterPro" id="IPR050360">
    <property type="entry name" value="MFS_Sugar_Transporters"/>
</dbReference>
<keyword evidence="5 8" id="KW-1133">Transmembrane helix</keyword>
<dbReference type="SUPFAM" id="SSF103473">
    <property type="entry name" value="MFS general substrate transporter"/>
    <property type="match status" value="1"/>
</dbReference>
<evidence type="ECO:0000313" key="10">
    <source>
        <dbReference type="EMBL" id="OQD70327.1"/>
    </source>
</evidence>
<evidence type="ECO:0000256" key="1">
    <source>
        <dbReference type="ARBA" id="ARBA00004141"/>
    </source>
</evidence>
<reference evidence="11" key="1">
    <citation type="journal article" date="2017" name="Nat. Microbiol.">
        <title>Global analysis of biosynthetic gene clusters reveals vast potential of secondary metabolite production in Penicillium species.</title>
        <authorList>
            <person name="Nielsen J.C."/>
            <person name="Grijseels S."/>
            <person name="Prigent S."/>
            <person name="Ji B."/>
            <person name="Dainat J."/>
            <person name="Nielsen K.F."/>
            <person name="Frisvad J.C."/>
            <person name="Workman M."/>
            <person name="Nielsen J."/>
        </authorList>
    </citation>
    <scope>NUCLEOTIDE SEQUENCE [LARGE SCALE GENOMIC DNA]</scope>
    <source>
        <strain evidence="11">IBT 11843</strain>
    </source>
</reference>
<evidence type="ECO:0000256" key="6">
    <source>
        <dbReference type="ARBA" id="ARBA00023136"/>
    </source>
</evidence>
<dbReference type="FunFam" id="1.20.1250.20:FF:000090">
    <property type="entry name" value="MFS sugar transporter, putative"/>
    <property type="match status" value="1"/>
</dbReference>
<feature type="domain" description="Major facilitator superfamily (MFS) profile" evidence="9">
    <location>
        <begin position="17"/>
        <end position="459"/>
    </location>
</feature>
<dbReference type="InterPro" id="IPR003663">
    <property type="entry name" value="Sugar/inositol_transpt"/>
</dbReference>
<evidence type="ECO:0000256" key="5">
    <source>
        <dbReference type="ARBA" id="ARBA00022989"/>
    </source>
</evidence>
<evidence type="ECO:0000256" key="4">
    <source>
        <dbReference type="ARBA" id="ARBA00022692"/>
    </source>
</evidence>
<dbReference type="Pfam" id="PF00083">
    <property type="entry name" value="Sugar_tr"/>
    <property type="match status" value="1"/>
</dbReference>
<keyword evidence="3 7" id="KW-0813">Transport</keyword>